<evidence type="ECO:0000313" key="3">
    <source>
        <dbReference type="EMBL" id="MEL1245325.1"/>
    </source>
</evidence>
<dbReference type="Gene3D" id="3.30.750.44">
    <property type="match status" value="1"/>
</dbReference>
<feature type="domain" description="Tail specific protease" evidence="2">
    <location>
        <begin position="327"/>
        <end position="526"/>
    </location>
</feature>
<proteinExistence type="predicted"/>
<reference evidence="3 4" key="1">
    <citation type="submission" date="2024-04" db="EMBL/GenBank/DDBJ databases">
        <title>Flavobacterium sp. DGU11 16S ribosomal RNA gene Genome sequencing and assembly.</title>
        <authorList>
            <person name="Park S."/>
        </authorList>
    </citation>
    <scope>NUCLEOTIDE SEQUENCE [LARGE SCALE GENOMIC DNA]</scope>
    <source>
        <strain evidence="3 4">DGU11</strain>
    </source>
</reference>
<organism evidence="3 4">
    <name type="scientific">Flavobacterium arundinis</name>
    <dbReference type="NCBI Taxonomy" id="3139143"/>
    <lineage>
        <taxon>Bacteria</taxon>
        <taxon>Pseudomonadati</taxon>
        <taxon>Bacteroidota</taxon>
        <taxon>Flavobacteriia</taxon>
        <taxon>Flavobacteriales</taxon>
        <taxon>Flavobacteriaceae</taxon>
        <taxon>Flavobacterium</taxon>
    </lineage>
</organism>
<keyword evidence="4" id="KW-1185">Reference proteome</keyword>
<feature type="signal peptide" evidence="1">
    <location>
        <begin position="1"/>
        <end position="18"/>
    </location>
</feature>
<dbReference type="PANTHER" id="PTHR32060:SF22">
    <property type="entry name" value="CARBOXYL-TERMINAL-PROCESSING PEPTIDASE 3, CHLOROPLASTIC"/>
    <property type="match status" value="1"/>
</dbReference>
<dbReference type="PANTHER" id="PTHR32060">
    <property type="entry name" value="TAIL-SPECIFIC PROTEASE"/>
    <property type="match status" value="1"/>
</dbReference>
<dbReference type="Gene3D" id="2.30.42.10">
    <property type="match status" value="1"/>
</dbReference>
<evidence type="ECO:0000313" key="4">
    <source>
        <dbReference type="Proteomes" id="UP001464555"/>
    </source>
</evidence>
<dbReference type="RefSeq" id="WP_341697639.1">
    <property type="nucleotide sequence ID" value="NZ_JBBYHR010000008.1"/>
</dbReference>
<dbReference type="SMART" id="SM00245">
    <property type="entry name" value="TSPc"/>
    <property type="match status" value="1"/>
</dbReference>
<dbReference type="Pfam" id="PF03572">
    <property type="entry name" value="Peptidase_S41"/>
    <property type="match status" value="1"/>
</dbReference>
<comment type="caution">
    <text evidence="3">The sequence shown here is derived from an EMBL/GenBank/DDBJ whole genome shotgun (WGS) entry which is preliminary data.</text>
</comment>
<dbReference type="Gene3D" id="3.90.226.10">
    <property type="entry name" value="2-enoyl-CoA Hydratase, Chain A, domain 1"/>
    <property type="match status" value="1"/>
</dbReference>
<keyword evidence="1" id="KW-0732">Signal</keyword>
<dbReference type="InterPro" id="IPR036034">
    <property type="entry name" value="PDZ_sf"/>
</dbReference>
<protein>
    <submittedName>
        <fullName evidence="3">S41 family peptidase</fullName>
    </submittedName>
</protein>
<dbReference type="Proteomes" id="UP001464555">
    <property type="component" value="Unassembled WGS sequence"/>
</dbReference>
<evidence type="ECO:0000256" key="1">
    <source>
        <dbReference type="SAM" id="SignalP"/>
    </source>
</evidence>
<dbReference type="InterPro" id="IPR005151">
    <property type="entry name" value="Tail-specific_protease"/>
</dbReference>
<dbReference type="CDD" id="cd07562">
    <property type="entry name" value="Peptidase_S41_TRI"/>
    <property type="match status" value="1"/>
</dbReference>
<gene>
    <name evidence="3" type="ORF">AAEO56_13695</name>
</gene>
<dbReference type="SUPFAM" id="SSF52096">
    <property type="entry name" value="ClpP/crotonase"/>
    <property type="match status" value="1"/>
</dbReference>
<sequence length="549" mass="62472">MKKLFLLLSVLLLQTALANTPVTEIQKLEATARIWGFLKYYHPQVADGKFNWDQKLIEILPEVEKAQTKEALGEVYIKWIDGLGEVPVCKKCGKMPKYEVFEKNFSMAWMEDADVFTDALTTKLKYIEVNRHLGAGYYTGFGGANNIEVKNEPEYKDFEYPNAHYRLLSLFRYWNIVEYYFPYKYMTDQKWDDVLTEMIPKFKDAPEAQQYHLAMLELVAKIDDSHGYFVTDLTNQYFGYHWAPVKFLIIDGKAVVTGYYDEEKAKMDDLKIGDAITHVNGKSITAILAEKSRYVPASNPAVKKRGAYYSIFNGGTDKAAITFERDGRSATKEITRYTRKDFTTPVKPAPPEKYKILEGNIGYINMGILETGDVKGMFEKLSGCKALIFDIRNYPQGTMYEISRYLMKERRNFVRFTKPDPDYPGKYKWVDNYFAGPRGKNKYAYKGKIIVMVNETTQSHAEFTTMSLQAGDNVTTIGSQTAGADGNVSPFEFPGGYKTWITGLGVFYPDGTETQRLGVKIDLQVQPTIAGITAGKDEVLEKAVELANK</sequence>
<evidence type="ECO:0000259" key="2">
    <source>
        <dbReference type="SMART" id="SM00245"/>
    </source>
</evidence>
<feature type="chain" id="PRO_5045845682" evidence="1">
    <location>
        <begin position="19"/>
        <end position="549"/>
    </location>
</feature>
<dbReference type="InterPro" id="IPR029045">
    <property type="entry name" value="ClpP/crotonase-like_dom_sf"/>
</dbReference>
<dbReference type="EMBL" id="JBBYHR010000008">
    <property type="protein sequence ID" value="MEL1245325.1"/>
    <property type="molecule type" value="Genomic_DNA"/>
</dbReference>
<name>A0ABU9HYV0_9FLAO</name>
<accession>A0ABU9HYV0</accession>